<proteinExistence type="predicted"/>
<dbReference type="EMBL" id="MU004202">
    <property type="protein sequence ID" value="KAF2488604.1"/>
    <property type="molecule type" value="Genomic_DNA"/>
</dbReference>
<reference evidence="1" key="1">
    <citation type="journal article" date="2020" name="Stud. Mycol.">
        <title>101 Dothideomycetes genomes: a test case for predicting lifestyles and emergence of pathogens.</title>
        <authorList>
            <person name="Haridas S."/>
            <person name="Albert R."/>
            <person name="Binder M."/>
            <person name="Bloem J."/>
            <person name="Labutti K."/>
            <person name="Salamov A."/>
            <person name="Andreopoulos B."/>
            <person name="Baker S."/>
            <person name="Barry K."/>
            <person name="Bills G."/>
            <person name="Bluhm B."/>
            <person name="Cannon C."/>
            <person name="Castanera R."/>
            <person name="Culley D."/>
            <person name="Daum C."/>
            <person name="Ezra D."/>
            <person name="Gonzalez J."/>
            <person name="Henrissat B."/>
            <person name="Kuo A."/>
            <person name="Liang C."/>
            <person name="Lipzen A."/>
            <person name="Lutzoni F."/>
            <person name="Magnuson J."/>
            <person name="Mondo S."/>
            <person name="Nolan M."/>
            <person name="Ohm R."/>
            <person name="Pangilinan J."/>
            <person name="Park H.-J."/>
            <person name="Ramirez L."/>
            <person name="Alfaro M."/>
            <person name="Sun H."/>
            <person name="Tritt A."/>
            <person name="Yoshinaga Y."/>
            <person name="Zwiers L.-H."/>
            <person name="Turgeon B."/>
            <person name="Goodwin S."/>
            <person name="Spatafora J."/>
            <person name="Crous P."/>
            <person name="Grigoriev I."/>
        </authorList>
    </citation>
    <scope>NUCLEOTIDE SEQUENCE</scope>
    <source>
        <strain evidence="1">CBS 269.34</strain>
    </source>
</reference>
<evidence type="ECO:0000313" key="2">
    <source>
        <dbReference type="Proteomes" id="UP000799750"/>
    </source>
</evidence>
<evidence type="ECO:0000313" key="1">
    <source>
        <dbReference type="EMBL" id="KAF2488604.1"/>
    </source>
</evidence>
<accession>A0A6A6Q9B7</accession>
<dbReference type="AlphaFoldDB" id="A0A6A6Q9B7"/>
<protein>
    <submittedName>
        <fullName evidence="1">Uncharacterized protein</fullName>
    </submittedName>
</protein>
<organism evidence="1 2">
    <name type="scientific">Lophium mytilinum</name>
    <dbReference type="NCBI Taxonomy" id="390894"/>
    <lineage>
        <taxon>Eukaryota</taxon>
        <taxon>Fungi</taxon>
        <taxon>Dikarya</taxon>
        <taxon>Ascomycota</taxon>
        <taxon>Pezizomycotina</taxon>
        <taxon>Dothideomycetes</taxon>
        <taxon>Pleosporomycetidae</taxon>
        <taxon>Mytilinidiales</taxon>
        <taxon>Mytilinidiaceae</taxon>
        <taxon>Lophium</taxon>
    </lineage>
</organism>
<gene>
    <name evidence="1" type="ORF">BU16DRAFT_223626</name>
</gene>
<keyword evidence="2" id="KW-1185">Reference proteome</keyword>
<sequence length="196" mass="21405">MPKGGFFSFSMLASRTKGSRCSFAQVFVYRPGADSPINLFMQSPSQFPYISAESCWTTSSHPKSFPHPIISLSTHIFSMLCSTRPYQSFNSHPSPDLGPQPHLQNPLPTLPANKIVQAFNPLSTTPHPYLPPILPRYLCHPRAIPSDRHLTPSSCTSSSTSSMQLIPLPALSFPSSLHALPKLFAMPALSSPSCLP</sequence>
<dbReference type="Proteomes" id="UP000799750">
    <property type="component" value="Unassembled WGS sequence"/>
</dbReference>
<name>A0A6A6Q9B7_9PEZI</name>